<organism evidence="1 2">
    <name type="scientific">Chaetoceros tenuissimus</name>
    <dbReference type="NCBI Taxonomy" id="426638"/>
    <lineage>
        <taxon>Eukaryota</taxon>
        <taxon>Sar</taxon>
        <taxon>Stramenopiles</taxon>
        <taxon>Ochrophyta</taxon>
        <taxon>Bacillariophyta</taxon>
        <taxon>Coscinodiscophyceae</taxon>
        <taxon>Chaetocerotophycidae</taxon>
        <taxon>Chaetocerotales</taxon>
        <taxon>Chaetocerotaceae</taxon>
        <taxon>Chaetoceros</taxon>
    </lineage>
</organism>
<gene>
    <name evidence="1" type="ORF">CTEN210_06563</name>
</gene>
<proteinExistence type="predicted"/>
<keyword evidence="2" id="KW-1185">Reference proteome</keyword>
<dbReference type="Proteomes" id="UP001054902">
    <property type="component" value="Unassembled WGS sequence"/>
</dbReference>
<dbReference type="PANTHER" id="PTHR46586">
    <property type="entry name" value="ANKYRIN REPEAT-CONTAINING PROTEIN"/>
    <property type="match status" value="1"/>
</dbReference>
<dbReference type="Gene3D" id="1.25.40.20">
    <property type="entry name" value="Ankyrin repeat-containing domain"/>
    <property type="match status" value="1"/>
</dbReference>
<dbReference type="InterPro" id="IPR052050">
    <property type="entry name" value="SecEffector_AnkRepeat"/>
</dbReference>
<dbReference type="SUPFAM" id="SSF48403">
    <property type="entry name" value="Ankyrin repeat"/>
    <property type="match status" value="2"/>
</dbReference>
<reference evidence="1 2" key="1">
    <citation type="journal article" date="2021" name="Sci. Rep.">
        <title>The genome of the diatom Chaetoceros tenuissimus carries an ancient integrated fragment of an extant virus.</title>
        <authorList>
            <person name="Hongo Y."/>
            <person name="Kimura K."/>
            <person name="Takaki Y."/>
            <person name="Yoshida Y."/>
            <person name="Baba S."/>
            <person name="Kobayashi G."/>
            <person name="Nagasaki K."/>
            <person name="Hano T."/>
            <person name="Tomaru Y."/>
        </authorList>
    </citation>
    <scope>NUCLEOTIDE SEQUENCE [LARGE SCALE GENOMIC DNA]</scope>
    <source>
        <strain evidence="1 2">NIES-3715</strain>
    </source>
</reference>
<dbReference type="AlphaFoldDB" id="A0AAD3H4A8"/>
<dbReference type="PANTHER" id="PTHR46586:SF3">
    <property type="entry name" value="ANKYRIN REPEAT-CONTAINING PROTEIN"/>
    <property type="match status" value="1"/>
</dbReference>
<accession>A0AAD3H4A8</accession>
<evidence type="ECO:0000313" key="2">
    <source>
        <dbReference type="Proteomes" id="UP001054902"/>
    </source>
</evidence>
<dbReference type="InterPro" id="IPR036770">
    <property type="entry name" value="Ankyrin_rpt-contain_sf"/>
</dbReference>
<sequence>MQSPNRIKLNHAPSANTTDVKHIQDLPPEIFQHCLDFVGGGNYAFVAPVSKHFYWEYINLGVDRTVYDADTVLEQGRNKRTTAEAVSNGSLRLATECFLKAPKEFKEKVCRRAAVKGRVDILDCAITLGVEVKSNFEMGNWEHKEAIVKTLENGHFDVIEFLSKEGVNFKESHFYYGLLNKALVIGFHWMTTNGIMKVKREEMASKLARNGELHILKEHYADCITQTTFLDCALGGHLEIMNWMLQIKDCEWDQCLFRCAARGGSIPILELCIQNGCTYNDFVCLCAVQDDKTKTINTLKWLHAQNFPLVDSNLVENICNHLANIGNVDALKLTREIGFNWDISTFERAAGSGDIATLEYCLKNGCPYGPSLYEKAFGKNTKDEQTLNVYKWLHQHGIPWDERACNAAVYSGHISTLKWALENGCPCSDEILRESVRNVNMSMLEIYLNNVEHIERDVYIHVMEDAADANAIQIFQLFRDYDFDWDEDLIATAERFSRTNVARWLKCIGCPS</sequence>
<dbReference type="EMBL" id="BLLK01000038">
    <property type="protein sequence ID" value="GFH50087.1"/>
    <property type="molecule type" value="Genomic_DNA"/>
</dbReference>
<comment type="caution">
    <text evidence="1">The sequence shown here is derived from an EMBL/GenBank/DDBJ whole genome shotgun (WGS) entry which is preliminary data.</text>
</comment>
<evidence type="ECO:0000313" key="1">
    <source>
        <dbReference type="EMBL" id="GFH50087.1"/>
    </source>
</evidence>
<protein>
    <submittedName>
        <fullName evidence="1">Uncharacterized protein</fullName>
    </submittedName>
</protein>
<name>A0AAD3H4A8_9STRA</name>